<evidence type="ECO:0000256" key="1">
    <source>
        <dbReference type="SAM" id="Phobius"/>
    </source>
</evidence>
<protein>
    <submittedName>
        <fullName evidence="2">Uncharacterized protein</fullName>
    </submittedName>
</protein>
<evidence type="ECO:0000313" key="2">
    <source>
        <dbReference type="EMBL" id="SNT00628.1"/>
    </source>
</evidence>
<proteinExistence type="predicted"/>
<gene>
    <name evidence="2" type="ORF">SAMN06296052_12036</name>
</gene>
<feature type="transmembrane region" description="Helical" evidence="1">
    <location>
        <begin position="12"/>
        <end position="30"/>
    </location>
</feature>
<reference evidence="3" key="1">
    <citation type="submission" date="2017-06" db="EMBL/GenBank/DDBJ databases">
        <authorList>
            <person name="Varghese N."/>
            <person name="Submissions S."/>
        </authorList>
    </citation>
    <scope>NUCLEOTIDE SEQUENCE [LARGE SCALE GENOMIC DNA]</scope>
    <source>
        <strain evidence="3">NKM1</strain>
    </source>
</reference>
<evidence type="ECO:0000313" key="3">
    <source>
        <dbReference type="Proteomes" id="UP000198432"/>
    </source>
</evidence>
<keyword evidence="3" id="KW-1185">Reference proteome</keyword>
<keyword evidence="1" id="KW-0472">Membrane</keyword>
<dbReference type="AlphaFoldDB" id="A0A239J567"/>
<accession>A0A239J567</accession>
<keyword evidence="1" id="KW-1133">Transmembrane helix</keyword>
<dbReference type="EMBL" id="FZOQ01000020">
    <property type="protein sequence ID" value="SNT00628.1"/>
    <property type="molecule type" value="Genomic_DNA"/>
</dbReference>
<dbReference type="Proteomes" id="UP000198432">
    <property type="component" value="Unassembled WGS sequence"/>
</dbReference>
<keyword evidence="1" id="KW-0812">Transmembrane</keyword>
<organism evidence="2 3">
    <name type="scientific">Pontibacter ummariensis</name>
    <dbReference type="NCBI Taxonomy" id="1610492"/>
    <lineage>
        <taxon>Bacteria</taxon>
        <taxon>Pseudomonadati</taxon>
        <taxon>Bacteroidota</taxon>
        <taxon>Cytophagia</taxon>
        <taxon>Cytophagales</taxon>
        <taxon>Hymenobacteraceae</taxon>
        <taxon>Pontibacter</taxon>
    </lineage>
</organism>
<name>A0A239J567_9BACT</name>
<sequence length="36" mass="4360">MSLKNNSHSNENPVVISVYYWVFIFKANYFKHKLKL</sequence>